<dbReference type="Pfam" id="PF03171">
    <property type="entry name" value="2OG-FeII_Oxy"/>
    <property type="match status" value="1"/>
</dbReference>
<dbReference type="EMBL" id="OB660244">
    <property type="protein sequence ID" value="CAD7223720.1"/>
    <property type="molecule type" value="Genomic_DNA"/>
</dbReference>
<dbReference type="InterPro" id="IPR026992">
    <property type="entry name" value="DIOX_N"/>
</dbReference>
<dbReference type="AlphaFoldDB" id="A0A7R8W2R0"/>
<dbReference type="CDD" id="cd10431">
    <property type="entry name" value="GHITM"/>
    <property type="match status" value="1"/>
</dbReference>
<evidence type="ECO:0000256" key="4">
    <source>
        <dbReference type="ARBA" id="ARBA00023136"/>
    </source>
</evidence>
<dbReference type="OrthoDB" id="6285520at2759"/>
<dbReference type="Gene3D" id="2.60.120.330">
    <property type="entry name" value="B-lactam Antibiotic, Isopenicillin N Synthase, Chain"/>
    <property type="match status" value="1"/>
</dbReference>
<dbReference type="Pfam" id="PF01027">
    <property type="entry name" value="Bax1-I"/>
    <property type="match status" value="1"/>
</dbReference>
<keyword evidence="4" id="KW-0472">Membrane</keyword>
<evidence type="ECO:0000256" key="1">
    <source>
        <dbReference type="ARBA" id="ARBA00004141"/>
    </source>
</evidence>
<organism evidence="5">
    <name type="scientific">Cyprideis torosa</name>
    <dbReference type="NCBI Taxonomy" id="163714"/>
    <lineage>
        <taxon>Eukaryota</taxon>
        <taxon>Metazoa</taxon>
        <taxon>Ecdysozoa</taxon>
        <taxon>Arthropoda</taxon>
        <taxon>Crustacea</taxon>
        <taxon>Oligostraca</taxon>
        <taxon>Ostracoda</taxon>
        <taxon>Podocopa</taxon>
        <taxon>Podocopida</taxon>
        <taxon>Cytherocopina</taxon>
        <taxon>Cytheroidea</taxon>
        <taxon>Cytherideidae</taxon>
        <taxon>Cyprideis</taxon>
    </lineage>
</organism>
<dbReference type="InterPro" id="IPR006214">
    <property type="entry name" value="Bax_inhibitor_1-related"/>
</dbReference>
<dbReference type="InterPro" id="IPR050231">
    <property type="entry name" value="Iron_ascorbate_oxido_reductase"/>
</dbReference>
<evidence type="ECO:0000313" key="5">
    <source>
        <dbReference type="EMBL" id="CAD7223720.1"/>
    </source>
</evidence>
<dbReference type="InterPro" id="IPR027443">
    <property type="entry name" value="IPNS-like_sf"/>
</dbReference>
<dbReference type="Pfam" id="PF14226">
    <property type="entry name" value="DIOX_N"/>
    <property type="match status" value="1"/>
</dbReference>
<name>A0A7R8W2R0_9CRUS</name>
<protein>
    <submittedName>
        <fullName evidence="5">Uncharacterized protein</fullName>
    </submittedName>
</protein>
<gene>
    <name evidence="5" type="ORF">CTOB1V02_LOCUS1700</name>
</gene>
<evidence type="ECO:0000256" key="3">
    <source>
        <dbReference type="ARBA" id="ARBA00022989"/>
    </source>
</evidence>
<comment type="subcellular location">
    <subcellularLocation>
        <location evidence="1">Membrane</location>
        <topology evidence="1">Multi-pass membrane protein</topology>
    </subcellularLocation>
</comment>
<dbReference type="InterPro" id="IPR035871">
    <property type="entry name" value="GHITM"/>
</dbReference>
<dbReference type="PROSITE" id="PS51471">
    <property type="entry name" value="FE2OG_OXY"/>
    <property type="match status" value="1"/>
</dbReference>
<dbReference type="InterPro" id="IPR044861">
    <property type="entry name" value="IPNS-like_FE2OG_OXY"/>
</dbReference>
<sequence length="683" mass="73793">MGSRSKVLFAFYGHALNQCSKQMRCTVLSSSGFFKTSSYSTSSGGVRVVDLKKCEKEGGDAATARAIDTGFRELGFACLTNHGIPPHVLENAFVQCKEFFENTPTEQKQLFSRSADVIQGYSSIGQEDLTEKDGLREFKESLDFQVFDTSDPKHLINIPDGGLFLTMKELRDHLHTLALKLLGLLEISLQVEPNVLISKHSLCGTTENATALRSLFYPAVEKLPVGEKLIRCAPHSDYGTMTLLLQDDEGGLEIWCDRTQQWVPAHPVQGSVLVNIGDLTEIWCGGTLKATQHRVLITPSAVKSPRQSIAYFVHPDRSVVVQPLTGDLDWYQSLESLPFFCLVELRLRLAMLSARLVLQGLKASPVLKAPSYLRGHALPGRPQIRVYSEQSRGQFSRRAQSKTLKERAMAPAGEGAFQAGQMALAAGSGIGLAALAYYGLGLSKSVGAADRAQLWPEYVKERIQTTYMYFGGSLIFTGGAAVAAFRSPTLMNLMAGNSWMVILGTMAAMIGTSILCQSIPYTPGVGPKQMAWMLHTSTIGVVIAPLCILGGPILTRAALYTAGVVGGLSVIAACAPSDKFLSWGGPMAIGLGVVFAASLGSMFLPPTTALGAGLYSISLYGGLLLFSAFLLYDTQKIIMRAETLPPNVTYDPVNNSMSIYMDTINIFIRIATILAGGGSNRKR</sequence>
<dbReference type="SUPFAM" id="SSF51197">
    <property type="entry name" value="Clavaminate synthase-like"/>
    <property type="match status" value="1"/>
</dbReference>
<keyword evidence="2" id="KW-0812">Transmembrane</keyword>
<accession>A0A7R8W2R0</accession>
<evidence type="ECO:0000256" key="2">
    <source>
        <dbReference type="ARBA" id="ARBA00022692"/>
    </source>
</evidence>
<reference evidence="5" key="1">
    <citation type="submission" date="2020-11" db="EMBL/GenBank/DDBJ databases">
        <authorList>
            <person name="Tran Van P."/>
        </authorList>
    </citation>
    <scope>NUCLEOTIDE SEQUENCE</scope>
</reference>
<keyword evidence="3" id="KW-1133">Transmembrane helix</keyword>
<dbReference type="PANTHER" id="PTHR47990">
    <property type="entry name" value="2-OXOGLUTARATE (2OG) AND FE(II)-DEPENDENT OXYGENASE SUPERFAMILY PROTEIN-RELATED"/>
    <property type="match status" value="1"/>
</dbReference>
<dbReference type="GO" id="GO:0016020">
    <property type="term" value="C:membrane"/>
    <property type="evidence" value="ECO:0007669"/>
    <property type="project" value="UniProtKB-SubCell"/>
</dbReference>
<dbReference type="InterPro" id="IPR005123">
    <property type="entry name" value="Oxoglu/Fe-dep_dioxygenase_dom"/>
</dbReference>
<proteinExistence type="predicted"/>